<dbReference type="InterPro" id="IPR001509">
    <property type="entry name" value="Epimerase_deHydtase"/>
</dbReference>
<evidence type="ECO:0000313" key="4">
    <source>
        <dbReference type="EMBL" id="MBL6455572.1"/>
    </source>
</evidence>
<dbReference type="Proteomes" id="UP000606490">
    <property type="component" value="Unassembled WGS sequence"/>
</dbReference>
<evidence type="ECO:0000256" key="1">
    <source>
        <dbReference type="ARBA" id="ARBA00005125"/>
    </source>
</evidence>
<name>A0ABS1V2R9_9PROT</name>
<dbReference type="SUPFAM" id="SSF51735">
    <property type="entry name" value="NAD(P)-binding Rossmann-fold domains"/>
    <property type="match status" value="1"/>
</dbReference>
<dbReference type="RefSeq" id="WP_202825305.1">
    <property type="nucleotide sequence ID" value="NZ_JAEUXJ010000003.1"/>
</dbReference>
<gene>
    <name evidence="4" type="ORF">JMJ55_09580</name>
</gene>
<protein>
    <submittedName>
        <fullName evidence="4">NAD-dependent epimerase/dehydratase family protein</fullName>
    </submittedName>
</protein>
<dbReference type="InterPro" id="IPR036291">
    <property type="entry name" value="NAD(P)-bd_dom_sf"/>
</dbReference>
<comment type="pathway">
    <text evidence="1">Bacterial outer membrane biogenesis; LPS O-antigen biosynthesis.</text>
</comment>
<organism evidence="4 5">
    <name type="scientific">Belnapia mucosa</name>
    <dbReference type="NCBI Taxonomy" id="2804532"/>
    <lineage>
        <taxon>Bacteria</taxon>
        <taxon>Pseudomonadati</taxon>
        <taxon>Pseudomonadota</taxon>
        <taxon>Alphaproteobacteria</taxon>
        <taxon>Acetobacterales</taxon>
        <taxon>Roseomonadaceae</taxon>
        <taxon>Belnapia</taxon>
    </lineage>
</organism>
<comment type="similarity">
    <text evidence="2">Belongs to the NAD(P)-dependent epimerase/dehydratase family.</text>
</comment>
<dbReference type="PANTHER" id="PTHR43000">
    <property type="entry name" value="DTDP-D-GLUCOSE 4,6-DEHYDRATASE-RELATED"/>
    <property type="match status" value="1"/>
</dbReference>
<evidence type="ECO:0000259" key="3">
    <source>
        <dbReference type="Pfam" id="PF01370"/>
    </source>
</evidence>
<dbReference type="Pfam" id="PF01370">
    <property type="entry name" value="Epimerase"/>
    <property type="match status" value="1"/>
</dbReference>
<accession>A0ABS1V2R9</accession>
<reference evidence="4 5" key="1">
    <citation type="submission" date="2021-01" db="EMBL/GenBank/DDBJ databases">
        <title>Belnapia mucosa sp. nov. and Belnapia arida sp. nov., isolated from the Tabernas Desert (Almeria, Spain).</title>
        <authorList>
            <person name="Molina-Menor E."/>
            <person name="Vidal-Verdu A."/>
            <person name="Calonge A."/>
            <person name="Satari L."/>
            <person name="Pereto Magraner J."/>
            <person name="Porcar Miralles M."/>
        </authorList>
    </citation>
    <scope>NUCLEOTIDE SEQUENCE [LARGE SCALE GENOMIC DNA]</scope>
    <source>
        <strain evidence="4 5">T6</strain>
    </source>
</reference>
<dbReference type="EMBL" id="JAEUXJ010000003">
    <property type="protein sequence ID" value="MBL6455572.1"/>
    <property type="molecule type" value="Genomic_DNA"/>
</dbReference>
<sequence>MPAEPRRILVTGASGVVGRQVLAPLLARGFAVHAAATRPGPPMPGVTWHAADLLTEADRLALLRAARPETVLHAAWYVAHGRFWTAPENALWEAATLALLAAHRAMGGRRFIGLGTCAEYAATAPGGEAPWPESRPIAPGTPYGTAKARTAEAVLAATAPGYSTAWARLFLLFGPGEPPGRLVPSVFAALLAGRPADCASGRPVRDVASTWFLGEALAALAASPVTGAVNVAAGEGLPLAELVGRIGALVGRPELIRLGALPDRPGEVPVMVADTGRLRRDVGFTTPADLDGDLARLLAMMQVRTPM</sequence>
<proteinExistence type="inferred from homology"/>
<keyword evidence="5" id="KW-1185">Reference proteome</keyword>
<feature type="domain" description="NAD-dependent epimerase/dehydratase" evidence="3">
    <location>
        <begin position="8"/>
        <end position="207"/>
    </location>
</feature>
<comment type="caution">
    <text evidence="4">The sequence shown here is derived from an EMBL/GenBank/DDBJ whole genome shotgun (WGS) entry which is preliminary data.</text>
</comment>
<evidence type="ECO:0000313" key="5">
    <source>
        <dbReference type="Proteomes" id="UP000606490"/>
    </source>
</evidence>
<evidence type="ECO:0000256" key="2">
    <source>
        <dbReference type="ARBA" id="ARBA00007637"/>
    </source>
</evidence>
<dbReference type="Gene3D" id="3.40.50.720">
    <property type="entry name" value="NAD(P)-binding Rossmann-like Domain"/>
    <property type="match status" value="1"/>
</dbReference>